<dbReference type="EMBL" id="JABTTQ020000007">
    <property type="protein sequence ID" value="KAK6151595.1"/>
    <property type="molecule type" value="Genomic_DNA"/>
</dbReference>
<evidence type="ECO:0000256" key="2">
    <source>
        <dbReference type="SAM" id="MobiDB-lite"/>
    </source>
</evidence>
<feature type="region of interest" description="Disordered" evidence="2">
    <location>
        <begin position="55"/>
        <end position="78"/>
    </location>
</feature>
<dbReference type="InterPro" id="IPR038765">
    <property type="entry name" value="Papain-like_cys_pep_sf"/>
</dbReference>
<evidence type="ECO:0000313" key="6">
    <source>
        <dbReference type="Proteomes" id="UP001318860"/>
    </source>
</evidence>
<feature type="compositionally biased region" description="Polar residues" evidence="2">
    <location>
        <begin position="515"/>
        <end position="525"/>
    </location>
</feature>
<evidence type="ECO:0000256" key="1">
    <source>
        <dbReference type="ARBA" id="ARBA00009085"/>
    </source>
</evidence>
<dbReference type="InterPro" id="IPR050164">
    <property type="entry name" value="Peptidase_C19"/>
</dbReference>
<accession>A0ABR0WWJ8</accession>
<dbReference type="InterPro" id="IPR001394">
    <property type="entry name" value="Peptidase_C19_UCH"/>
</dbReference>
<proteinExistence type="inferred from homology"/>
<protein>
    <recommendedName>
        <fullName evidence="4">USP domain-containing protein</fullName>
    </recommendedName>
</protein>
<dbReference type="Pfam" id="PF00443">
    <property type="entry name" value="UCH"/>
    <property type="match status" value="2"/>
</dbReference>
<dbReference type="Proteomes" id="UP001318860">
    <property type="component" value="Unassembled WGS sequence"/>
</dbReference>
<keyword evidence="3" id="KW-1133">Transmembrane helix</keyword>
<feature type="region of interest" description="Disordered" evidence="2">
    <location>
        <begin position="1"/>
        <end position="20"/>
    </location>
</feature>
<dbReference type="InterPro" id="IPR018200">
    <property type="entry name" value="USP_CS"/>
</dbReference>
<feature type="transmembrane region" description="Helical" evidence="3">
    <location>
        <begin position="684"/>
        <end position="701"/>
    </location>
</feature>
<evidence type="ECO:0000256" key="3">
    <source>
        <dbReference type="SAM" id="Phobius"/>
    </source>
</evidence>
<feature type="transmembrane region" description="Helical" evidence="3">
    <location>
        <begin position="849"/>
        <end position="871"/>
    </location>
</feature>
<dbReference type="PROSITE" id="PS00972">
    <property type="entry name" value="USP_1"/>
    <property type="match status" value="1"/>
</dbReference>
<name>A0ABR0WWJ8_REHGL</name>
<comment type="caution">
    <text evidence="5">The sequence shown here is derived from an EMBL/GenBank/DDBJ whole genome shotgun (WGS) entry which is preliminary data.</text>
</comment>
<evidence type="ECO:0000259" key="4">
    <source>
        <dbReference type="PROSITE" id="PS50235"/>
    </source>
</evidence>
<reference evidence="5 6" key="1">
    <citation type="journal article" date="2021" name="Comput. Struct. Biotechnol. J.">
        <title>De novo genome assembly of the potent medicinal plant Rehmannia glutinosa using nanopore technology.</title>
        <authorList>
            <person name="Ma L."/>
            <person name="Dong C."/>
            <person name="Song C."/>
            <person name="Wang X."/>
            <person name="Zheng X."/>
            <person name="Niu Y."/>
            <person name="Chen S."/>
            <person name="Feng W."/>
        </authorList>
    </citation>
    <scope>NUCLEOTIDE SEQUENCE [LARGE SCALE GENOMIC DNA]</scope>
    <source>
        <tissue evidence="5">Leaves</tissue>
    </source>
</reference>
<feature type="compositionally biased region" description="Polar residues" evidence="2">
    <location>
        <begin position="627"/>
        <end position="640"/>
    </location>
</feature>
<feature type="region of interest" description="Disordered" evidence="2">
    <location>
        <begin position="541"/>
        <end position="588"/>
    </location>
</feature>
<dbReference type="PROSITE" id="PS50235">
    <property type="entry name" value="USP_3"/>
    <property type="match status" value="1"/>
</dbReference>
<dbReference type="Gene3D" id="3.90.70.10">
    <property type="entry name" value="Cysteine proteinases"/>
    <property type="match status" value="1"/>
</dbReference>
<dbReference type="PROSITE" id="PS00973">
    <property type="entry name" value="USP_2"/>
    <property type="match status" value="1"/>
</dbReference>
<sequence>MAEAAVISSERAGGPEPESDSALFHRRIEFHVARKPFNGFGNNCSNGFKLVTLNPNPEPHKASGSGKKCEKSSELSDTGLDPELSFEITFRRIGAGLRNLGNTCFLNSVLQCLTYTEPLAAYLQSGKHQNSCGTLIKILGISRSFRNARQEDAHEYMVNLLESMHKCCLPSGVPSESPGAYEKSLVHKIFGGRLRSQVKCMQCSFCSNKFDPFLDLSLEIVKADSLLKALAHFTTKEQLDGGAKQYQCQQCKQKVRALKQLTIHKAPYVLAVHLKRFGSHAPGQKIDKKIAFGPTLDLKPFVTGPYDGDLNYTLYGVLVHAGWSTHSGHYYCFVRTSSGMWYSLDDNQVVQVNERKVLEQKAYMLFYVRDRKNFGIKKPPVNVIPKENMVINAIGNAAYSKLNLDLKEKIQNGSVEKKTETLSEKDALVATAQKEAPHKKIPFQNGNGKMSVDNLSHKRDPQSEHSSVVPPTKDPLKDHSTMNINSVDHKGESRSTDGGSGDTPNLDRAAKNVPGDNSLSVVQDRNSSGVILPECIVPQDSLNKKESSNSAKESQNESAEKPPINSVLGTSPGGLCKMNGTNSKLRDSNIMPMGKIAEASNKVNLVRSSEHNNIEESQVGGSCGKTGDSNSTVEGNQGNGQKLEANQSELLSGLTATTEHLSNGIIKKRMPDLKVKRKLFKCQVATMSLSSNIIFGVSLCMRKKKYKRRKDRSLQKKSSNLKHLLVGNDLSSDLGASIIDKLLPLPNGSGSQKKKAKCGLDGKNQNLSIQKSSGEGSISSNVINNDFRERVVNGTTLSAEKQPQIKQSATQGPDNSEGQQMEVKQTCVMSMLTRGLEETTGKRNHFRLILLYVSVNFPYFIFVCLTAVARWDGIDVSRSEKSETKRAGIAQIGYIGDDWFQMEGIVVRRVIPSDNSCLFNAVIAATVVSDPEKYSEAFLGKTNEEYCAWILNPEKWGGAIELAILADHYGREIAAYDIQTTRCDLYGQMSPFEGAPEEFDQTIFAVWKDRTVGPVEGLALNLVRDQQRKQWSTLEPQDMLISRNSDDEQRGRLVDALDESLLVSNMMIT</sequence>
<evidence type="ECO:0000313" key="5">
    <source>
        <dbReference type="EMBL" id="KAK6151595.1"/>
    </source>
</evidence>
<dbReference type="SUPFAM" id="SSF54001">
    <property type="entry name" value="Cysteine proteinases"/>
    <property type="match status" value="2"/>
</dbReference>
<keyword evidence="3" id="KW-0812">Transmembrane</keyword>
<keyword evidence="3" id="KW-0472">Membrane</keyword>
<dbReference type="InterPro" id="IPR028889">
    <property type="entry name" value="USP"/>
</dbReference>
<feature type="region of interest" description="Disordered" evidence="2">
    <location>
        <begin position="795"/>
        <end position="819"/>
    </location>
</feature>
<feature type="domain" description="USP" evidence="4">
    <location>
        <begin position="95"/>
        <end position="370"/>
    </location>
</feature>
<feature type="region of interest" description="Disordered" evidence="2">
    <location>
        <begin position="431"/>
        <end position="525"/>
    </location>
</feature>
<dbReference type="Gene3D" id="3.90.70.80">
    <property type="match status" value="1"/>
</dbReference>
<keyword evidence="6" id="KW-1185">Reference proteome</keyword>
<dbReference type="PANTHER" id="PTHR24006:SF663">
    <property type="entry name" value="UBIQUITIN CARBOXYL-TERMINAL HYDROLASE 23"/>
    <property type="match status" value="1"/>
</dbReference>
<comment type="similarity">
    <text evidence="1">Belongs to the peptidase C19 family.</text>
</comment>
<dbReference type="PANTHER" id="PTHR24006">
    <property type="entry name" value="UBIQUITIN CARBOXYL-TERMINAL HYDROLASE"/>
    <property type="match status" value="1"/>
</dbReference>
<gene>
    <name evidence="5" type="ORF">DH2020_014230</name>
</gene>
<feature type="region of interest" description="Disordered" evidence="2">
    <location>
        <begin position="612"/>
        <end position="640"/>
    </location>
</feature>
<organism evidence="5 6">
    <name type="scientific">Rehmannia glutinosa</name>
    <name type="common">Chinese foxglove</name>
    <dbReference type="NCBI Taxonomy" id="99300"/>
    <lineage>
        <taxon>Eukaryota</taxon>
        <taxon>Viridiplantae</taxon>
        <taxon>Streptophyta</taxon>
        <taxon>Embryophyta</taxon>
        <taxon>Tracheophyta</taxon>
        <taxon>Spermatophyta</taxon>
        <taxon>Magnoliopsida</taxon>
        <taxon>eudicotyledons</taxon>
        <taxon>Gunneridae</taxon>
        <taxon>Pentapetalae</taxon>
        <taxon>asterids</taxon>
        <taxon>lamiids</taxon>
        <taxon>Lamiales</taxon>
        <taxon>Orobanchaceae</taxon>
        <taxon>Rehmannieae</taxon>
        <taxon>Rehmannia</taxon>
    </lineage>
</organism>